<dbReference type="SUPFAM" id="SSF53822">
    <property type="entry name" value="Periplasmic binding protein-like I"/>
    <property type="match status" value="1"/>
</dbReference>
<name>A0A1C3YT57_9GAMM</name>
<dbReference type="GO" id="GO:0055085">
    <property type="term" value="P:transmembrane transport"/>
    <property type="evidence" value="ECO:0007669"/>
    <property type="project" value="UniProtKB-ARBA"/>
</dbReference>
<dbReference type="InterPro" id="IPR000843">
    <property type="entry name" value="HTH_LacI"/>
</dbReference>
<evidence type="ECO:0000313" key="6">
    <source>
        <dbReference type="EMBL" id="SCB73281.1"/>
    </source>
</evidence>
<keyword evidence="7" id="KW-1185">Reference proteome</keyword>
<evidence type="ECO:0000259" key="4">
    <source>
        <dbReference type="PROSITE" id="PS50932"/>
    </source>
</evidence>
<dbReference type="EMBL" id="FMAQ01000001">
    <property type="protein sequence ID" value="SCB73281.1"/>
    <property type="molecule type" value="Genomic_DNA"/>
</dbReference>
<dbReference type="InterPro" id="IPR001387">
    <property type="entry name" value="Cro/C1-type_HTH"/>
</dbReference>
<keyword evidence="1" id="KW-0805">Transcription regulation</keyword>
<dbReference type="OrthoDB" id="5681588at2"/>
<dbReference type="AlphaFoldDB" id="A0A1C3YT57"/>
<dbReference type="Gene3D" id="1.10.260.40">
    <property type="entry name" value="lambda repressor-like DNA-binding domains"/>
    <property type="match status" value="1"/>
</dbReference>
<dbReference type="InterPro" id="IPR010982">
    <property type="entry name" value="Lambda_DNA-bd_dom_sf"/>
</dbReference>
<feature type="domain" description="HTH cro/C1-type" evidence="5">
    <location>
        <begin position="2"/>
        <end position="50"/>
    </location>
</feature>
<evidence type="ECO:0000256" key="3">
    <source>
        <dbReference type="ARBA" id="ARBA00023163"/>
    </source>
</evidence>
<dbReference type="RefSeq" id="WP_091346086.1">
    <property type="nucleotide sequence ID" value="NZ_FMAQ01000001.1"/>
</dbReference>
<dbReference type="InterPro" id="IPR001761">
    <property type="entry name" value="Peripla_BP/Lac1_sug-bd_dom"/>
</dbReference>
<dbReference type="PROSITE" id="PS50932">
    <property type="entry name" value="HTH_LACI_2"/>
    <property type="match status" value="1"/>
</dbReference>
<keyword evidence="3" id="KW-0804">Transcription</keyword>
<evidence type="ECO:0000313" key="7">
    <source>
        <dbReference type="Proteomes" id="UP000199670"/>
    </source>
</evidence>
<dbReference type="InterPro" id="IPR028082">
    <property type="entry name" value="Peripla_BP_I"/>
</dbReference>
<dbReference type="PANTHER" id="PTHR30146">
    <property type="entry name" value="LACI-RELATED TRANSCRIPTIONAL REPRESSOR"/>
    <property type="match status" value="1"/>
</dbReference>
<dbReference type="PANTHER" id="PTHR30146:SF37">
    <property type="entry name" value="HTH-TYPE TRANSCRIPTIONAL REGULATOR IDNR"/>
    <property type="match status" value="1"/>
</dbReference>
<dbReference type="PROSITE" id="PS50943">
    <property type="entry name" value="HTH_CROC1"/>
    <property type="match status" value="1"/>
</dbReference>
<protein>
    <submittedName>
        <fullName evidence="6">Transcriptional regulator, LacI family</fullName>
    </submittedName>
</protein>
<gene>
    <name evidence="6" type="ORF">GA0061081_101102</name>
</gene>
<sequence length="330" mass="37174">MKDKRISLQDIANLTGVTKMTISRYLRDPKQVSEKNQEKIAKVLKEIQYIPNLAPQIMLGSRSHCIGIVIPSFKNQIFTEVLAGIESVASAHHYQTIITNYNYDKQLEEEKIINLLSYNIDALVLMEKDHTEATLQYLKTANIPVVELMDITQSFFDIQVGFDNEQAAYDMTLQMIESGKKNIIYFNSVASARDTQRYHGYQRVMKQAGLTPHQIIPDAISSIDLGKSLFHQAIQKYPDMDGVLCTNDDMAIGVLLECLNYNIPVPEQIAIAGFHGLEIGRANPQKIATVITPRFEIGKVAIELLLKRLNGEKVKSSVNLDYKIDKGQTV</sequence>
<dbReference type="SMART" id="SM00354">
    <property type="entry name" value="HTH_LACI"/>
    <property type="match status" value="1"/>
</dbReference>
<dbReference type="CDD" id="cd01575">
    <property type="entry name" value="PBP1_GntR"/>
    <property type="match status" value="1"/>
</dbReference>
<dbReference type="Pfam" id="PF00356">
    <property type="entry name" value="LacI"/>
    <property type="match status" value="1"/>
</dbReference>
<dbReference type="Proteomes" id="UP000199670">
    <property type="component" value="Unassembled WGS sequence"/>
</dbReference>
<evidence type="ECO:0000256" key="2">
    <source>
        <dbReference type="ARBA" id="ARBA00023125"/>
    </source>
</evidence>
<dbReference type="CDD" id="cd01392">
    <property type="entry name" value="HTH_LacI"/>
    <property type="match status" value="1"/>
</dbReference>
<reference evidence="7" key="1">
    <citation type="submission" date="2016-08" db="EMBL/GenBank/DDBJ databases">
        <authorList>
            <person name="Varghese N."/>
            <person name="Submissions Spin"/>
        </authorList>
    </citation>
    <scope>NUCLEOTIDE SEQUENCE [LARGE SCALE GENOMIC DNA]</scope>
    <source>
        <strain evidence="7">R-53248</strain>
    </source>
</reference>
<feature type="domain" description="HTH lacI-type" evidence="4">
    <location>
        <begin position="6"/>
        <end position="60"/>
    </location>
</feature>
<evidence type="ECO:0000256" key="1">
    <source>
        <dbReference type="ARBA" id="ARBA00023015"/>
    </source>
</evidence>
<keyword evidence="2" id="KW-0238">DNA-binding</keyword>
<dbReference type="Pfam" id="PF00532">
    <property type="entry name" value="Peripla_BP_1"/>
    <property type="match status" value="1"/>
</dbReference>
<evidence type="ECO:0000259" key="5">
    <source>
        <dbReference type="PROSITE" id="PS50943"/>
    </source>
</evidence>
<dbReference type="PROSITE" id="PS00356">
    <property type="entry name" value="HTH_LACI_1"/>
    <property type="match status" value="1"/>
</dbReference>
<organism evidence="6 7">
    <name type="scientific">Gilliamella bombicola</name>
    <dbReference type="NCBI Taxonomy" id="1798182"/>
    <lineage>
        <taxon>Bacteria</taxon>
        <taxon>Pseudomonadati</taxon>
        <taxon>Pseudomonadota</taxon>
        <taxon>Gammaproteobacteria</taxon>
        <taxon>Orbales</taxon>
        <taxon>Orbaceae</taxon>
        <taxon>Gilliamella</taxon>
    </lineage>
</organism>
<dbReference type="STRING" id="1798182.GA0061081_101102"/>
<proteinExistence type="predicted"/>
<dbReference type="GO" id="GO:0003700">
    <property type="term" value="F:DNA-binding transcription factor activity"/>
    <property type="evidence" value="ECO:0007669"/>
    <property type="project" value="TreeGrafter"/>
</dbReference>
<dbReference type="Gene3D" id="3.40.50.2300">
    <property type="match status" value="2"/>
</dbReference>
<accession>A0A1C3YT57</accession>
<dbReference type="SUPFAM" id="SSF47413">
    <property type="entry name" value="lambda repressor-like DNA-binding domains"/>
    <property type="match status" value="1"/>
</dbReference>
<dbReference type="GO" id="GO:0000976">
    <property type="term" value="F:transcription cis-regulatory region binding"/>
    <property type="evidence" value="ECO:0007669"/>
    <property type="project" value="TreeGrafter"/>
</dbReference>